<protein>
    <submittedName>
        <fullName evidence="2">Uncharacterized protein</fullName>
    </submittedName>
</protein>
<dbReference type="PANTHER" id="PTHR33107:SF28">
    <property type="entry name" value="CYSTEINE PROTEASE INHIBITOR 8-LIKE"/>
    <property type="match status" value="1"/>
</dbReference>
<organism evidence="2 3">
    <name type="scientific">Hibiscus sabdariffa</name>
    <name type="common">roselle</name>
    <dbReference type="NCBI Taxonomy" id="183260"/>
    <lineage>
        <taxon>Eukaryota</taxon>
        <taxon>Viridiplantae</taxon>
        <taxon>Streptophyta</taxon>
        <taxon>Embryophyta</taxon>
        <taxon>Tracheophyta</taxon>
        <taxon>Spermatophyta</taxon>
        <taxon>Magnoliopsida</taxon>
        <taxon>eudicotyledons</taxon>
        <taxon>Gunneridae</taxon>
        <taxon>Pentapetalae</taxon>
        <taxon>rosids</taxon>
        <taxon>malvids</taxon>
        <taxon>Malvales</taxon>
        <taxon>Malvaceae</taxon>
        <taxon>Malvoideae</taxon>
        <taxon>Hibiscus</taxon>
    </lineage>
</organism>
<dbReference type="InterPro" id="IPR011065">
    <property type="entry name" value="Kunitz_inhibitor_STI-like_sf"/>
</dbReference>
<dbReference type="PANTHER" id="PTHR33107">
    <property type="entry name" value="KUNITZ TRYPSIN INHIBITOR 2"/>
    <property type="match status" value="1"/>
</dbReference>
<accession>A0ABR2F518</accession>
<proteinExistence type="inferred from homology"/>
<dbReference type="InterPro" id="IPR002160">
    <property type="entry name" value="Prot_inh_Kunz-lg"/>
</dbReference>
<dbReference type="Proteomes" id="UP001472677">
    <property type="component" value="Unassembled WGS sequence"/>
</dbReference>
<sequence length="155" mass="17533">MSYFEMQGLFEKVKQLGGLFEESFCATVKRCQENHLKKLLNYWLDPNGDEVLTGVRYYVVSANWGLGGEGLDIGRESDRRCPGNRRSESINDDKRLCRTSTVWKVQDQGESSRKRWVELGGSEGEPGGIRFANCNFMVLSSMPSSMATMDLFPQS</sequence>
<dbReference type="SUPFAM" id="SSF50386">
    <property type="entry name" value="STI-like"/>
    <property type="match status" value="1"/>
</dbReference>
<evidence type="ECO:0000256" key="1">
    <source>
        <dbReference type="ARBA" id="ARBA00005440"/>
    </source>
</evidence>
<name>A0ABR2F518_9ROSI</name>
<comment type="similarity">
    <text evidence="1">Belongs to the protease inhibitor I3 (leguminous Kunitz-type inhibitor) family.</text>
</comment>
<dbReference type="Gene3D" id="2.80.10.50">
    <property type="match status" value="2"/>
</dbReference>
<dbReference type="EMBL" id="JBBPBM010000008">
    <property type="protein sequence ID" value="KAK8572086.1"/>
    <property type="molecule type" value="Genomic_DNA"/>
</dbReference>
<evidence type="ECO:0000313" key="3">
    <source>
        <dbReference type="Proteomes" id="UP001472677"/>
    </source>
</evidence>
<gene>
    <name evidence="2" type="ORF">V6N12_028148</name>
</gene>
<reference evidence="2 3" key="1">
    <citation type="journal article" date="2024" name="G3 (Bethesda)">
        <title>Genome assembly of Hibiscus sabdariffa L. provides insights into metabolisms of medicinal natural products.</title>
        <authorList>
            <person name="Kim T."/>
        </authorList>
    </citation>
    <scope>NUCLEOTIDE SEQUENCE [LARGE SCALE GENOMIC DNA]</scope>
    <source>
        <strain evidence="2">TK-2024</strain>
        <tissue evidence="2">Old leaves</tissue>
    </source>
</reference>
<evidence type="ECO:0000313" key="2">
    <source>
        <dbReference type="EMBL" id="KAK8572086.1"/>
    </source>
</evidence>
<comment type="caution">
    <text evidence="2">The sequence shown here is derived from an EMBL/GenBank/DDBJ whole genome shotgun (WGS) entry which is preliminary data.</text>
</comment>
<keyword evidence="3" id="KW-1185">Reference proteome</keyword>